<reference evidence="1 2" key="1">
    <citation type="submission" date="2014-06" db="EMBL/GenBank/DDBJ databases">
        <authorList>
            <consortium name="DOE Joint Genome Institute"/>
            <person name="Kuo A."/>
            <person name="Kohler A."/>
            <person name="Nagy L.G."/>
            <person name="Floudas D."/>
            <person name="Copeland A."/>
            <person name="Barry K.W."/>
            <person name="Cichocki N."/>
            <person name="Veneault-Fourrey C."/>
            <person name="LaButti K."/>
            <person name="Lindquist E.A."/>
            <person name="Lipzen A."/>
            <person name="Lundell T."/>
            <person name="Morin E."/>
            <person name="Murat C."/>
            <person name="Sun H."/>
            <person name="Tunlid A."/>
            <person name="Henrissat B."/>
            <person name="Grigoriev I.V."/>
            <person name="Hibbett D.S."/>
            <person name="Martin F."/>
            <person name="Nordberg H.P."/>
            <person name="Cantor M.N."/>
            <person name="Hua S.X."/>
        </authorList>
    </citation>
    <scope>NUCLEOTIDE SEQUENCE [LARGE SCALE GENOMIC DNA]</scope>
    <source>
        <strain evidence="1 2">ATCC 200175</strain>
    </source>
</reference>
<feature type="non-terminal residue" evidence="1">
    <location>
        <position position="1"/>
    </location>
</feature>
<dbReference type="AlphaFoldDB" id="A0A0C9TUL2"/>
<evidence type="ECO:0008006" key="3">
    <source>
        <dbReference type="Google" id="ProtNLM"/>
    </source>
</evidence>
<organism evidence="1 2">
    <name type="scientific">Paxillus involutus ATCC 200175</name>
    <dbReference type="NCBI Taxonomy" id="664439"/>
    <lineage>
        <taxon>Eukaryota</taxon>
        <taxon>Fungi</taxon>
        <taxon>Dikarya</taxon>
        <taxon>Basidiomycota</taxon>
        <taxon>Agaricomycotina</taxon>
        <taxon>Agaricomycetes</taxon>
        <taxon>Agaricomycetidae</taxon>
        <taxon>Boletales</taxon>
        <taxon>Paxilineae</taxon>
        <taxon>Paxillaceae</taxon>
        <taxon>Paxillus</taxon>
    </lineage>
</organism>
<dbReference type="EMBL" id="KN819391">
    <property type="protein sequence ID" value="KIJ10946.1"/>
    <property type="molecule type" value="Genomic_DNA"/>
</dbReference>
<gene>
    <name evidence="1" type="ORF">PAXINDRAFT_85248</name>
</gene>
<accession>A0A0C9TUL2</accession>
<dbReference type="Proteomes" id="UP000053647">
    <property type="component" value="Unassembled WGS sequence"/>
</dbReference>
<evidence type="ECO:0000313" key="2">
    <source>
        <dbReference type="Proteomes" id="UP000053647"/>
    </source>
</evidence>
<dbReference type="OrthoDB" id="3203937at2759"/>
<keyword evidence="2" id="KW-1185">Reference proteome</keyword>
<name>A0A0C9TUL2_PAXIN</name>
<sequence>LLGTVQKTPDLYLDELQEMLAALCDVRISRSTIWRTLRRSRFTMKKVGLFMSLKCASHFL</sequence>
<dbReference type="HOGENOM" id="CLU_177178_1_0_1"/>
<protein>
    <recommendedName>
        <fullName evidence="3">Transposase Tc1-like domain-containing protein</fullName>
    </recommendedName>
</protein>
<evidence type="ECO:0000313" key="1">
    <source>
        <dbReference type="EMBL" id="KIJ10946.1"/>
    </source>
</evidence>
<proteinExistence type="predicted"/>
<reference evidence="2" key="2">
    <citation type="submission" date="2015-01" db="EMBL/GenBank/DDBJ databases">
        <title>Evolutionary Origins and Diversification of the Mycorrhizal Mutualists.</title>
        <authorList>
            <consortium name="DOE Joint Genome Institute"/>
            <consortium name="Mycorrhizal Genomics Consortium"/>
            <person name="Kohler A."/>
            <person name="Kuo A."/>
            <person name="Nagy L.G."/>
            <person name="Floudas D."/>
            <person name="Copeland A."/>
            <person name="Barry K.W."/>
            <person name="Cichocki N."/>
            <person name="Veneault-Fourrey C."/>
            <person name="LaButti K."/>
            <person name="Lindquist E.A."/>
            <person name="Lipzen A."/>
            <person name="Lundell T."/>
            <person name="Morin E."/>
            <person name="Murat C."/>
            <person name="Riley R."/>
            <person name="Ohm R."/>
            <person name="Sun H."/>
            <person name="Tunlid A."/>
            <person name="Henrissat B."/>
            <person name="Grigoriev I.V."/>
            <person name="Hibbett D.S."/>
            <person name="Martin F."/>
        </authorList>
    </citation>
    <scope>NUCLEOTIDE SEQUENCE [LARGE SCALE GENOMIC DNA]</scope>
    <source>
        <strain evidence="2">ATCC 200175</strain>
    </source>
</reference>